<organism evidence="1 2">
    <name type="scientific">Pristionchus pacificus</name>
    <name type="common">Parasitic nematode worm</name>
    <dbReference type="NCBI Taxonomy" id="54126"/>
    <lineage>
        <taxon>Eukaryota</taxon>
        <taxon>Metazoa</taxon>
        <taxon>Ecdysozoa</taxon>
        <taxon>Nematoda</taxon>
        <taxon>Chromadorea</taxon>
        <taxon>Rhabditida</taxon>
        <taxon>Rhabditina</taxon>
        <taxon>Diplogasteromorpha</taxon>
        <taxon>Diplogasteroidea</taxon>
        <taxon>Neodiplogasteridae</taxon>
        <taxon>Pristionchus</taxon>
    </lineage>
</organism>
<reference evidence="2" key="1">
    <citation type="journal article" date="2008" name="Nat. Genet.">
        <title>The Pristionchus pacificus genome provides a unique perspective on nematode lifestyle and parasitism.</title>
        <authorList>
            <person name="Dieterich C."/>
            <person name="Clifton S.W."/>
            <person name="Schuster L.N."/>
            <person name="Chinwalla A."/>
            <person name="Delehaunty K."/>
            <person name="Dinkelacker I."/>
            <person name="Fulton L."/>
            <person name="Fulton R."/>
            <person name="Godfrey J."/>
            <person name="Minx P."/>
            <person name="Mitreva M."/>
            <person name="Roeseler W."/>
            <person name="Tian H."/>
            <person name="Witte H."/>
            <person name="Yang S.P."/>
            <person name="Wilson R.K."/>
            <person name="Sommer R.J."/>
        </authorList>
    </citation>
    <scope>NUCLEOTIDE SEQUENCE [LARGE SCALE GENOMIC DNA]</scope>
    <source>
        <strain evidence="2">PS312</strain>
    </source>
</reference>
<accession>A0A8R1V1Z0</accession>
<keyword evidence="2" id="KW-1185">Reference proteome</keyword>
<evidence type="ECO:0000313" key="1">
    <source>
        <dbReference type="EnsemblMetazoa" id="PPA44724.1"/>
    </source>
</evidence>
<dbReference type="Proteomes" id="UP000005239">
    <property type="component" value="Unassembled WGS sequence"/>
</dbReference>
<accession>A0A2A6CI28</accession>
<protein>
    <submittedName>
        <fullName evidence="1">Uncharacterized protein</fullName>
    </submittedName>
</protein>
<gene>
    <name evidence="1" type="primary">WBGene00283093</name>
</gene>
<dbReference type="EnsemblMetazoa" id="PPA44724.1">
    <property type="protein sequence ID" value="PPA44724.1"/>
    <property type="gene ID" value="WBGene00283093"/>
</dbReference>
<reference evidence="1" key="2">
    <citation type="submission" date="2022-06" db="UniProtKB">
        <authorList>
            <consortium name="EnsemblMetazoa"/>
        </authorList>
    </citation>
    <scope>IDENTIFICATION</scope>
    <source>
        <strain evidence="1">PS312</strain>
    </source>
</reference>
<evidence type="ECO:0000313" key="2">
    <source>
        <dbReference type="Proteomes" id="UP000005239"/>
    </source>
</evidence>
<name>A0A2A6CI28_PRIPA</name>
<proteinExistence type="predicted"/>
<dbReference type="AlphaFoldDB" id="A0A2A6CI28"/>
<sequence length="61" mass="7636">MIEERNHRELPPLIFDSDDERKFQNFVQSRIKLHAYFRLIRDEQIDVARHRRQLVLKYRAQ</sequence>